<sequence>MTSWLIKDTPSIDRAYDIMKCLNFDYYFIDIENLETKNLLLTRRKTYHHSSAHFENYKKFMLDSGISTTKFFYNHLSLKCFKYMNNSTHPLHLSDLVCHLIALMRYS</sequence>
<reference evidence="1 2" key="1">
    <citation type="submission" date="2018-06" db="EMBL/GenBank/DDBJ databases">
        <authorList>
            <consortium name="Pathogen Informatics"/>
            <person name="Doyle S."/>
        </authorList>
    </citation>
    <scope>NUCLEOTIDE SEQUENCE [LARGE SCALE GENOMIC DNA]</scope>
    <source>
        <strain evidence="1 2">NCTC11807</strain>
    </source>
</reference>
<name>A0A380GZY9_9STAP</name>
<evidence type="ECO:0000313" key="2">
    <source>
        <dbReference type="Proteomes" id="UP000255425"/>
    </source>
</evidence>
<evidence type="ECO:0000313" key="1">
    <source>
        <dbReference type="EMBL" id="SUM68900.1"/>
    </source>
</evidence>
<keyword evidence="2" id="KW-1185">Reference proteome</keyword>
<organism evidence="1 2">
    <name type="scientific">Staphylococcus saccharolyticus</name>
    <dbReference type="NCBI Taxonomy" id="33028"/>
    <lineage>
        <taxon>Bacteria</taxon>
        <taxon>Bacillati</taxon>
        <taxon>Bacillota</taxon>
        <taxon>Bacilli</taxon>
        <taxon>Bacillales</taxon>
        <taxon>Staphylococcaceae</taxon>
        <taxon>Staphylococcus</taxon>
    </lineage>
</organism>
<dbReference type="Proteomes" id="UP000255425">
    <property type="component" value="Unassembled WGS sequence"/>
</dbReference>
<proteinExistence type="predicted"/>
<gene>
    <name evidence="1" type="ORF">NCTC11807_00668</name>
</gene>
<accession>A0A380GZY9</accession>
<dbReference type="AlphaFoldDB" id="A0A380GZY9"/>
<dbReference type="EMBL" id="UHDZ01000001">
    <property type="protein sequence ID" value="SUM68900.1"/>
    <property type="molecule type" value="Genomic_DNA"/>
</dbReference>
<protein>
    <submittedName>
        <fullName evidence="1">Transcription regulatory protein</fullName>
    </submittedName>
</protein>